<evidence type="ECO:0000256" key="1">
    <source>
        <dbReference type="SAM" id="SignalP"/>
    </source>
</evidence>
<reference evidence="2 3" key="1">
    <citation type="submission" date="2015-01" db="EMBL/GenBank/DDBJ databases">
        <title>Genome sequence of the anaerobic bacterium Geobacter soli GSS01, a dissimilatory Fe(III) reducer from soil.</title>
        <authorList>
            <person name="Yang G."/>
            <person name="Zhou S."/>
        </authorList>
    </citation>
    <scope>NUCLEOTIDE SEQUENCE [LARGE SCALE GENOMIC DNA]</scope>
    <source>
        <strain evidence="2 3">GSS01</strain>
    </source>
</reference>
<name>A0A0C1TSL7_9BACT</name>
<evidence type="ECO:0000313" key="3">
    <source>
        <dbReference type="Proteomes" id="UP000031433"/>
    </source>
</evidence>
<evidence type="ECO:0008006" key="4">
    <source>
        <dbReference type="Google" id="ProtNLM"/>
    </source>
</evidence>
<dbReference type="EMBL" id="JXBL01000001">
    <property type="protein sequence ID" value="KIE43849.1"/>
    <property type="molecule type" value="Genomic_DNA"/>
</dbReference>
<evidence type="ECO:0000313" key="2">
    <source>
        <dbReference type="EMBL" id="KIE43849.1"/>
    </source>
</evidence>
<dbReference type="AlphaFoldDB" id="A0A0C1TSL7"/>
<feature type="signal peptide" evidence="1">
    <location>
        <begin position="1"/>
        <end position="30"/>
    </location>
</feature>
<comment type="caution">
    <text evidence="2">The sequence shown here is derived from an EMBL/GenBank/DDBJ whole genome shotgun (WGS) entry which is preliminary data.</text>
</comment>
<protein>
    <recommendedName>
        <fullName evidence="4">Lipoprotein</fullName>
    </recommendedName>
</protein>
<keyword evidence="1" id="KW-0732">Signal</keyword>
<dbReference type="Proteomes" id="UP000031433">
    <property type="component" value="Unassembled WGS sequence"/>
</dbReference>
<accession>A0A0C1TSL7</accession>
<feature type="chain" id="PRO_5002139479" description="Lipoprotein" evidence="1">
    <location>
        <begin position="31"/>
        <end position="187"/>
    </location>
</feature>
<keyword evidence="3" id="KW-1185">Reference proteome</keyword>
<gene>
    <name evidence="2" type="ORF">SE37_15050</name>
</gene>
<sequence length="187" mass="21041">MVTFSGPLRTRAVLLLAVACSWLLSGCAPRPTMSVSPDFRPTGGVETVYVVPFASALVPELFSETAFNDFVDLLSGRRRETGITSFVILKEEVKEVDPAWLARQLYISGDIWSYVEDSGCCTTNIRVKARAYLHEPGRKEPVAEIFVPLEAFFDHDRSTVERERDRLARTLAREFADRFAVILAPRR</sequence>
<dbReference type="RefSeq" id="WP_039647694.1">
    <property type="nucleotide sequence ID" value="NZ_JXBL01000001.1"/>
</dbReference>
<proteinExistence type="predicted"/>
<organism evidence="2 3">
    <name type="scientific">Geobacter soli</name>
    <dbReference type="NCBI Taxonomy" id="1510391"/>
    <lineage>
        <taxon>Bacteria</taxon>
        <taxon>Pseudomonadati</taxon>
        <taxon>Thermodesulfobacteriota</taxon>
        <taxon>Desulfuromonadia</taxon>
        <taxon>Geobacterales</taxon>
        <taxon>Geobacteraceae</taxon>
        <taxon>Geobacter</taxon>
    </lineage>
</organism>